<feature type="compositionally biased region" description="Low complexity" evidence="1">
    <location>
        <begin position="17"/>
        <end position="43"/>
    </location>
</feature>
<sequence length="484" mass="52657">MGCGLSQLSGVQRARVSDISSKSCSQKSTSVDNLLNNNVNTGNPSRVETSVSAPVTVAAGSKRPSIDQENPHAQGQAQLEEAVPSRPRSRSRPLSRHADSPSADLPVDYTVSHKPSIASNGSDKSTKSFSGPLLAMTRPGTSSGLSNKSHSDDSGYRDDSLQPSEEEGGLGQSQGRESAHSPLAPPPKLTIEPSQATANTVRTRRSMFFDEDDEEEDDEYDDELEAESSMRVAHRLQPAAITASMARTYHHRPPTPWTNRRLASVGSELSMNDSVDGLTPRQPGLCTCGFSHQKPDGYVETYGEHEGYLDSSYEELRSLARDGSVFSLDIMCHTNMEGSLRPRKIPLQIHKPTSAPAGPSNSTETNATVEPAKKGGTFHTFGDFQRHFQHSAGNYAQFNRSFKYHYPRDPSEVFPMSALNAAPPVRRRRLSSSGSRSGIFAANSNSAHPNTERLPTIHNNHPPANLRSPASQDVDDFEIKSLHE</sequence>
<evidence type="ECO:0000313" key="3">
    <source>
        <dbReference type="Proteomes" id="UP000186922"/>
    </source>
</evidence>
<feature type="region of interest" description="Disordered" evidence="1">
    <location>
        <begin position="1"/>
        <end position="226"/>
    </location>
</feature>
<feature type="compositionally biased region" description="Polar residues" evidence="1">
    <location>
        <begin position="139"/>
        <end position="148"/>
    </location>
</feature>
<dbReference type="AlphaFoldDB" id="A0A1D1W3D3"/>
<dbReference type="OrthoDB" id="10656934at2759"/>
<evidence type="ECO:0000313" key="2">
    <source>
        <dbReference type="EMBL" id="GAV07253.1"/>
    </source>
</evidence>
<protein>
    <submittedName>
        <fullName evidence="2">Uncharacterized protein</fullName>
    </submittedName>
</protein>
<feature type="compositionally biased region" description="Acidic residues" evidence="1">
    <location>
        <begin position="209"/>
        <end position="226"/>
    </location>
</feature>
<dbReference type="EMBL" id="BDGG01000014">
    <property type="protein sequence ID" value="GAV07253.1"/>
    <property type="molecule type" value="Genomic_DNA"/>
</dbReference>
<reference evidence="2 3" key="1">
    <citation type="journal article" date="2016" name="Nat. Commun.">
        <title>Extremotolerant tardigrade genome and improved radiotolerance of human cultured cells by tardigrade-unique protein.</title>
        <authorList>
            <person name="Hashimoto T."/>
            <person name="Horikawa D.D."/>
            <person name="Saito Y."/>
            <person name="Kuwahara H."/>
            <person name="Kozuka-Hata H."/>
            <person name="Shin-I T."/>
            <person name="Minakuchi Y."/>
            <person name="Ohishi K."/>
            <person name="Motoyama A."/>
            <person name="Aizu T."/>
            <person name="Enomoto A."/>
            <person name="Kondo K."/>
            <person name="Tanaka S."/>
            <person name="Hara Y."/>
            <person name="Koshikawa S."/>
            <person name="Sagara H."/>
            <person name="Miura T."/>
            <person name="Yokobori S."/>
            <person name="Miyagawa K."/>
            <person name="Suzuki Y."/>
            <person name="Kubo T."/>
            <person name="Oyama M."/>
            <person name="Kohara Y."/>
            <person name="Fujiyama A."/>
            <person name="Arakawa K."/>
            <person name="Katayama T."/>
            <person name="Toyoda A."/>
            <person name="Kunieda T."/>
        </authorList>
    </citation>
    <scope>NUCLEOTIDE SEQUENCE [LARGE SCALE GENOMIC DNA]</scope>
    <source>
        <strain evidence="2 3">YOKOZUNA-1</strain>
    </source>
</reference>
<feature type="compositionally biased region" description="Polar residues" evidence="1">
    <location>
        <begin position="117"/>
        <end position="129"/>
    </location>
</feature>
<dbReference type="Proteomes" id="UP000186922">
    <property type="component" value="Unassembled WGS sequence"/>
</dbReference>
<feature type="region of interest" description="Disordered" evidence="1">
    <location>
        <begin position="425"/>
        <end position="484"/>
    </location>
</feature>
<keyword evidence="3" id="KW-1185">Reference proteome</keyword>
<feature type="compositionally biased region" description="Basic and acidic residues" evidence="1">
    <location>
        <begin position="149"/>
        <end position="160"/>
    </location>
</feature>
<comment type="caution">
    <text evidence="2">The sequence shown here is derived from an EMBL/GenBank/DDBJ whole genome shotgun (WGS) entry which is preliminary data.</text>
</comment>
<accession>A0A1D1W3D3</accession>
<feature type="compositionally biased region" description="Polar residues" evidence="1">
    <location>
        <begin position="44"/>
        <end position="53"/>
    </location>
</feature>
<feature type="compositionally biased region" description="Polar residues" evidence="1">
    <location>
        <begin position="1"/>
        <end position="10"/>
    </location>
</feature>
<gene>
    <name evidence="2" type="primary">RvY_17114-1</name>
    <name evidence="2" type="synonym">RvY_17114.1</name>
    <name evidence="2" type="ORF">RvY_17114</name>
</gene>
<feature type="compositionally biased region" description="Polar residues" evidence="1">
    <location>
        <begin position="192"/>
        <end position="201"/>
    </location>
</feature>
<evidence type="ECO:0000256" key="1">
    <source>
        <dbReference type="SAM" id="MobiDB-lite"/>
    </source>
</evidence>
<name>A0A1D1W3D3_RAMVA</name>
<organism evidence="2 3">
    <name type="scientific">Ramazzottius varieornatus</name>
    <name type="common">Water bear</name>
    <name type="synonym">Tardigrade</name>
    <dbReference type="NCBI Taxonomy" id="947166"/>
    <lineage>
        <taxon>Eukaryota</taxon>
        <taxon>Metazoa</taxon>
        <taxon>Ecdysozoa</taxon>
        <taxon>Tardigrada</taxon>
        <taxon>Eutardigrada</taxon>
        <taxon>Parachela</taxon>
        <taxon>Hypsibioidea</taxon>
        <taxon>Ramazzottiidae</taxon>
        <taxon>Ramazzottius</taxon>
    </lineage>
</organism>
<proteinExistence type="predicted"/>